<evidence type="ECO:0000256" key="4">
    <source>
        <dbReference type="ARBA" id="ARBA00022679"/>
    </source>
</evidence>
<evidence type="ECO:0000256" key="12">
    <source>
        <dbReference type="RuleBase" id="RU003784"/>
    </source>
</evidence>
<evidence type="ECO:0000256" key="10">
    <source>
        <dbReference type="HAMAP-Rule" id="MF_00185"/>
    </source>
</evidence>
<feature type="site" description="Interaction with substrate tRNA" evidence="10">
    <location>
        <position position="127"/>
    </location>
</feature>
<evidence type="ECO:0000256" key="1">
    <source>
        <dbReference type="ARBA" id="ARBA00001946"/>
    </source>
</evidence>
<feature type="site" description="Interaction with substrate tRNA" evidence="10">
    <location>
        <position position="105"/>
    </location>
</feature>
<evidence type="ECO:0000313" key="14">
    <source>
        <dbReference type="EMBL" id="PWD98063.1"/>
    </source>
</evidence>
<evidence type="ECO:0000256" key="7">
    <source>
        <dbReference type="ARBA" id="ARBA00022840"/>
    </source>
</evidence>
<feature type="binding site" evidence="10">
    <location>
        <begin position="14"/>
        <end position="21"/>
    </location>
    <ligand>
        <name>ATP</name>
        <dbReference type="ChEBI" id="CHEBI:30616"/>
    </ligand>
</feature>
<dbReference type="InterPro" id="IPR027417">
    <property type="entry name" value="P-loop_NTPase"/>
</dbReference>
<comment type="function">
    <text evidence="2 10 12">Catalyzes the transfer of a dimethylallyl group onto the adenine at position 37 in tRNAs that read codons beginning with uridine, leading to the formation of N6-(dimethylallyl)adenosine (i(6)A).</text>
</comment>
<dbReference type="GO" id="GO:0005524">
    <property type="term" value="F:ATP binding"/>
    <property type="evidence" value="ECO:0007669"/>
    <property type="project" value="UniProtKB-UniRule"/>
</dbReference>
<comment type="caution">
    <text evidence="14">The sequence shown here is derived from an EMBL/GenBank/DDBJ whole genome shotgun (WGS) entry which is preliminary data.</text>
</comment>
<comment type="similarity">
    <text evidence="3 10 13">Belongs to the IPP transferase family.</text>
</comment>
<dbReference type="HAMAP" id="MF_00185">
    <property type="entry name" value="IPP_trans"/>
    <property type="match status" value="1"/>
</dbReference>
<comment type="subunit">
    <text evidence="10">Monomer.</text>
</comment>
<proteinExistence type="inferred from homology"/>
<evidence type="ECO:0000256" key="2">
    <source>
        <dbReference type="ARBA" id="ARBA00003213"/>
    </source>
</evidence>
<keyword evidence="5 10" id="KW-0819">tRNA processing</keyword>
<dbReference type="InterPro" id="IPR039657">
    <property type="entry name" value="Dimethylallyltransferase"/>
</dbReference>
<dbReference type="AlphaFoldDB" id="A0A2U2B4T3"/>
<dbReference type="Gene3D" id="1.10.20.140">
    <property type="match status" value="1"/>
</dbReference>
<evidence type="ECO:0000256" key="5">
    <source>
        <dbReference type="ARBA" id="ARBA00022694"/>
    </source>
</evidence>
<dbReference type="EMBL" id="QEWP01000020">
    <property type="protein sequence ID" value="PWD98063.1"/>
    <property type="molecule type" value="Genomic_DNA"/>
</dbReference>
<evidence type="ECO:0000256" key="11">
    <source>
        <dbReference type="RuleBase" id="RU003783"/>
    </source>
</evidence>
<dbReference type="NCBIfam" id="TIGR00174">
    <property type="entry name" value="miaA"/>
    <property type="match status" value="1"/>
</dbReference>
<keyword evidence="7 10" id="KW-0067">ATP-binding</keyword>
<comment type="cofactor">
    <cofactor evidence="1 10">
        <name>Mg(2+)</name>
        <dbReference type="ChEBI" id="CHEBI:18420"/>
    </cofactor>
</comment>
<dbReference type="Gene3D" id="3.40.50.300">
    <property type="entry name" value="P-loop containing nucleotide triphosphate hydrolases"/>
    <property type="match status" value="1"/>
</dbReference>
<evidence type="ECO:0000256" key="8">
    <source>
        <dbReference type="ARBA" id="ARBA00022842"/>
    </source>
</evidence>
<keyword evidence="15" id="KW-1185">Reference proteome</keyword>
<dbReference type="PANTHER" id="PTHR11088:SF60">
    <property type="entry name" value="TRNA DIMETHYLALLYLTRANSFERASE"/>
    <property type="match status" value="1"/>
</dbReference>
<sequence>MVLNSAKTAIVITGPTGIGKTGLSIQVAKHFNSPVISADSRQIFKEIKIGTAAPTKAELSQVTHHMVGTKSINDYYSAYEYEQEALKIAETLFNTNDIIILTGGSMMYIDAFCNGIDELPTIDPGLRKDLQDQYNNEGLENMRRQLKILDPGFYNQVDLKNPKRVIHALEICLMTGKPYSSLRTNTKKDRDFNIIKIGLDMDRALLHQRINQRVDHMIASGLEKEANQWHHKKHLNSLNTVGYREFFSYFDGEVTKEKAIELIKRNSRRYARKQLSWFRRDKEITWFSPDNLTEVIKFVENKLKQAGVRNY</sequence>
<dbReference type="PANTHER" id="PTHR11088">
    <property type="entry name" value="TRNA DIMETHYLALLYLTRANSFERASE"/>
    <property type="match status" value="1"/>
</dbReference>
<evidence type="ECO:0000256" key="9">
    <source>
        <dbReference type="ARBA" id="ARBA00049563"/>
    </source>
</evidence>
<comment type="caution">
    <text evidence="10">Lacks conserved residue(s) required for the propagation of feature annotation.</text>
</comment>
<dbReference type="Pfam" id="PF01715">
    <property type="entry name" value="IPPT"/>
    <property type="match status" value="1"/>
</dbReference>
<dbReference type="GO" id="GO:0052381">
    <property type="term" value="F:tRNA dimethylallyltransferase activity"/>
    <property type="evidence" value="ECO:0007669"/>
    <property type="project" value="UniProtKB-UniRule"/>
</dbReference>
<dbReference type="EC" id="2.5.1.75" evidence="10"/>
<keyword evidence="8 10" id="KW-0460">Magnesium</keyword>
<protein>
    <recommendedName>
        <fullName evidence="10">tRNA dimethylallyltransferase</fullName>
        <ecNumber evidence="10">2.5.1.75</ecNumber>
    </recommendedName>
    <alternativeName>
        <fullName evidence="10">Dimethylallyl diphosphate:tRNA dimethylallyltransferase</fullName>
        <shortName evidence="10">DMAPP:tRNA dimethylallyltransferase</shortName>
        <shortName evidence="10">DMATase</shortName>
    </alternativeName>
    <alternativeName>
        <fullName evidence="10">Isopentenyl-diphosphate:tRNA isopentenyltransferase</fullName>
        <shortName evidence="10">IPP transferase</shortName>
        <shortName evidence="10">IPPT</shortName>
        <shortName evidence="10">IPTase</shortName>
    </alternativeName>
</protein>
<keyword evidence="6 10" id="KW-0547">Nucleotide-binding</keyword>
<dbReference type="OrthoDB" id="9776390at2"/>
<feature type="region of interest" description="Interaction with substrate tRNA" evidence="10">
    <location>
        <begin position="39"/>
        <end position="42"/>
    </location>
</feature>
<organism evidence="14 15">
    <name type="scientific">Marinilabilia rubra</name>
    <dbReference type="NCBI Taxonomy" id="2162893"/>
    <lineage>
        <taxon>Bacteria</taxon>
        <taxon>Pseudomonadati</taxon>
        <taxon>Bacteroidota</taxon>
        <taxon>Bacteroidia</taxon>
        <taxon>Marinilabiliales</taxon>
        <taxon>Marinilabiliaceae</taxon>
        <taxon>Marinilabilia</taxon>
    </lineage>
</organism>
<evidence type="ECO:0000256" key="3">
    <source>
        <dbReference type="ARBA" id="ARBA00005842"/>
    </source>
</evidence>
<evidence type="ECO:0000256" key="6">
    <source>
        <dbReference type="ARBA" id="ARBA00022741"/>
    </source>
</evidence>
<comment type="catalytic activity">
    <reaction evidence="9 10 11">
        <text>adenosine(37) in tRNA + dimethylallyl diphosphate = N(6)-dimethylallyladenosine(37) in tRNA + diphosphate</text>
        <dbReference type="Rhea" id="RHEA:26482"/>
        <dbReference type="Rhea" id="RHEA-COMP:10162"/>
        <dbReference type="Rhea" id="RHEA-COMP:10375"/>
        <dbReference type="ChEBI" id="CHEBI:33019"/>
        <dbReference type="ChEBI" id="CHEBI:57623"/>
        <dbReference type="ChEBI" id="CHEBI:74411"/>
        <dbReference type="ChEBI" id="CHEBI:74415"/>
        <dbReference type="EC" id="2.5.1.75"/>
    </reaction>
</comment>
<feature type="binding site" evidence="10">
    <location>
        <begin position="16"/>
        <end position="21"/>
    </location>
    <ligand>
        <name>substrate</name>
    </ligand>
</feature>
<accession>A0A2U2B4T3</accession>
<evidence type="ECO:0000313" key="15">
    <source>
        <dbReference type="Proteomes" id="UP000244956"/>
    </source>
</evidence>
<dbReference type="GO" id="GO:0006400">
    <property type="term" value="P:tRNA modification"/>
    <property type="evidence" value="ECO:0007669"/>
    <property type="project" value="TreeGrafter"/>
</dbReference>
<dbReference type="Proteomes" id="UP000244956">
    <property type="component" value="Unassembled WGS sequence"/>
</dbReference>
<dbReference type="SUPFAM" id="SSF52540">
    <property type="entry name" value="P-loop containing nucleoside triphosphate hydrolases"/>
    <property type="match status" value="2"/>
</dbReference>
<evidence type="ECO:0000256" key="13">
    <source>
        <dbReference type="RuleBase" id="RU003785"/>
    </source>
</evidence>
<gene>
    <name evidence="10" type="primary">miaA</name>
    <name evidence="14" type="ORF">DDZ16_17710</name>
</gene>
<reference evidence="14 15" key="1">
    <citation type="submission" date="2018-05" db="EMBL/GenBank/DDBJ databases">
        <title>Marinilabilia rubrum sp. nov., isolated from saltern sediment.</title>
        <authorList>
            <person name="Zhang R."/>
        </authorList>
    </citation>
    <scope>NUCLEOTIDE SEQUENCE [LARGE SCALE GENOMIC DNA]</scope>
    <source>
        <strain evidence="14 15">WTE16</strain>
    </source>
</reference>
<keyword evidence="4 10" id="KW-0808">Transferase</keyword>
<name>A0A2U2B4T3_9BACT</name>
<dbReference type="InterPro" id="IPR018022">
    <property type="entry name" value="IPT"/>
</dbReference>